<organism evidence="1 2">
    <name type="scientific">Vigna angularis var. angularis</name>
    <dbReference type="NCBI Taxonomy" id="157739"/>
    <lineage>
        <taxon>Eukaryota</taxon>
        <taxon>Viridiplantae</taxon>
        <taxon>Streptophyta</taxon>
        <taxon>Embryophyta</taxon>
        <taxon>Tracheophyta</taxon>
        <taxon>Spermatophyta</taxon>
        <taxon>Magnoliopsida</taxon>
        <taxon>eudicotyledons</taxon>
        <taxon>Gunneridae</taxon>
        <taxon>Pentapetalae</taxon>
        <taxon>rosids</taxon>
        <taxon>fabids</taxon>
        <taxon>Fabales</taxon>
        <taxon>Fabaceae</taxon>
        <taxon>Papilionoideae</taxon>
        <taxon>50 kb inversion clade</taxon>
        <taxon>NPAAA clade</taxon>
        <taxon>indigoferoid/millettioid clade</taxon>
        <taxon>Phaseoleae</taxon>
        <taxon>Vigna</taxon>
    </lineage>
</organism>
<keyword evidence="2" id="KW-1185">Reference proteome</keyword>
<accession>A0A0S3R893</accession>
<proteinExistence type="predicted"/>
<protein>
    <submittedName>
        <fullName evidence="1">Uncharacterized protein</fullName>
    </submittedName>
</protein>
<sequence length="81" mass="9505">MPCFCLPDLVLSKKIFPKQKHLSWLMTLLCCSRGWMQVVVQYVPIYSVIVIQEDMKMFASRSSRTSTTVNIDGRRWLWLGH</sequence>
<reference evidence="1 2" key="1">
    <citation type="journal article" date="2015" name="Sci. Rep.">
        <title>The power of single molecule real-time sequencing technology in the de novo assembly of a eukaryotic genome.</title>
        <authorList>
            <person name="Sakai H."/>
            <person name="Naito K."/>
            <person name="Ogiso-Tanaka E."/>
            <person name="Takahashi Y."/>
            <person name="Iseki K."/>
            <person name="Muto C."/>
            <person name="Satou K."/>
            <person name="Teruya K."/>
            <person name="Shiroma A."/>
            <person name="Shimoji M."/>
            <person name="Hirano T."/>
            <person name="Itoh T."/>
            <person name="Kaga A."/>
            <person name="Tomooka N."/>
        </authorList>
    </citation>
    <scope>NUCLEOTIDE SEQUENCE [LARGE SCALE GENOMIC DNA]</scope>
    <source>
        <strain evidence="2">cv. Shumari</strain>
    </source>
</reference>
<dbReference type="AlphaFoldDB" id="A0A0S3R893"/>
<evidence type="ECO:0000313" key="1">
    <source>
        <dbReference type="EMBL" id="BAT76807.1"/>
    </source>
</evidence>
<dbReference type="EMBL" id="AP015034">
    <property type="protein sequence ID" value="BAT76807.1"/>
    <property type="molecule type" value="Genomic_DNA"/>
</dbReference>
<name>A0A0S3R893_PHAAN</name>
<dbReference type="Proteomes" id="UP000291084">
    <property type="component" value="Chromosome 1"/>
</dbReference>
<gene>
    <name evidence="1" type="primary">Vigan.01G486400</name>
    <name evidence="1" type="ORF">VIGAN_01486400</name>
</gene>
<evidence type="ECO:0000313" key="2">
    <source>
        <dbReference type="Proteomes" id="UP000291084"/>
    </source>
</evidence>